<evidence type="ECO:0000313" key="1">
    <source>
        <dbReference type="EMBL" id="MBB5293101.1"/>
    </source>
</evidence>
<evidence type="ECO:0000313" key="2">
    <source>
        <dbReference type="Proteomes" id="UP000566663"/>
    </source>
</evidence>
<dbReference type="RefSeq" id="WP_183256160.1">
    <property type="nucleotide sequence ID" value="NZ_BAAAFF010000002.1"/>
</dbReference>
<name>A0A7W8MIK4_9CAUL</name>
<dbReference type="EMBL" id="JACHFZ010000007">
    <property type="protein sequence ID" value="MBB5293101.1"/>
    <property type="molecule type" value="Genomic_DNA"/>
</dbReference>
<dbReference type="Proteomes" id="UP000566663">
    <property type="component" value="Unassembled WGS sequence"/>
</dbReference>
<comment type="caution">
    <text evidence="1">The sequence shown here is derived from an EMBL/GenBank/DDBJ whole genome shotgun (WGS) entry which is preliminary data.</text>
</comment>
<sequence>MLAALLLLAATNPTLEQAQTCRAHMELFIAESARESGRVPGPSWFVRDWWIDRAIDAGSPEDDDDIIAGLMDELRSLETTDPDRFEAGRSECVDTALAAGAVPGMEPG</sequence>
<dbReference type="AlphaFoldDB" id="A0A7W8MIK4"/>
<accession>A0A7W8MIK4</accession>
<reference evidence="1 2" key="1">
    <citation type="submission" date="2020-08" db="EMBL/GenBank/DDBJ databases">
        <title>Genomic Encyclopedia of Type Strains, Phase IV (KMG-IV): sequencing the most valuable type-strain genomes for metagenomic binning, comparative biology and taxonomic classification.</title>
        <authorList>
            <person name="Goeker M."/>
        </authorList>
    </citation>
    <scope>NUCLEOTIDE SEQUENCE [LARGE SCALE GENOMIC DNA]</scope>
    <source>
        <strain evidence="1 2">DSM 25335</strain>
    </source>
</reference>
<protein>
    <submittedName>
        <fullName evidence="1">Uncharacterized protein</fullName>
    </submittedName>
</protein>
<organism evidence="1 2">
    <name type="scientific">Brevundimonas basaltis</name>
    <dbReference type="NCBI Taxonomy" id="472166"/>
    <lineage>
        <taxon>Bacteria</taxon>
        <taxon>Pseudomonadati</taxon>
        <taxon>Pseudomonadota</taxon>
        <taxon>Alphaproteobacteria</taxon>
        <taxon>Caulobacterales</taxon>
        <taxon>Caulobacteraceae</taxon>
        <taxon>Brevundimonas</taxon>
    </lineage>
</organism>
<gene>
    <name evidence="1" type="ORF">HNQ67_002647</name>
</gene>
<proteinExistence type="predicted"/>
<keyword evidence="2" id="KW-1185">Reference proteome</keyword>